<reference evidence="1 2" key="1">
    <citation type="submission" date="2021-06" db="EMBL/GenBank/DDBJ databases">
        <title>Caerostris extrusa draft genome.</title>
        <authorList>
            <person name="Kono N."/>
            <person name="Arakawa K."/>
        </authorList>
    </citation>
    <scope>NUCLEOTIDE SEQUENCE [LARGE SCALE GENOMIC DNA]</scope>
</reference>
<dbReference type="EMBL" id="BPLR01009436">
    <property type="protein sequence ID" value="GIY31940.1"/>
    <property type="molecule type" value="Genomic_DNA"/>
</dbReference>
<proteinExistence type="predicted"/>
<keyword evidence="2" id="KW-1185">Reference proteome</keyword>
<evidence type="ECO:0000313" key="1">
    <source>
        <dbReference type="EMBL" id="GIY31940.1"/>
    </source>
</evidence>
<name>A0AAV4SHF8_CAEEX</name>
<protein>
    <submittedName>
        <fullName evidence="1">Uncharacterized protein</fullName>
    </submittedName>
</protein>
<dbReference type="AlphaFoldDB" id="A0AAV4SHF8"/>
<dbReference type="Proteomes" id="UP001054945">
    <property type="component" value="Unassembled WGS sequence"/>
</dbReference>
<organism evidence="1 2">
    <name type="scientific">Caerostris extrusa</name>
    <name type="common">Bark spider</name>
    <name type="synonym">Caerostris bankana</name>
    <dbReference type="NCBI Taxonomy" id="172846"/>
    <lineage>
        <taxon>Eukaryota</taxon>
        <taxon>Metazoa</taxon>
        <taxon>Ecdysozoa</taxon>
        <taxon>Arthropoda</taxon>
        <taxon>Chelicerata</taxon>
        <taxon>Arachnida</taxon>
        <taxon>Araneae</taxon>
        <taxon>Araneomorphae</taxon>
        <taxon>Entelegynae</taxon>
        <taxon>Araneoidea</taxon>
        <taxon>Araneidae</taxon>
        <taxon>Caerostris</taxon>
    </lineage>
</organism>
<accession>A0AAV4SHF8</accession>
<evidence type="ECO:0000313" key="2">
    <source>
        <dbReference type="Proteomes" id="UP001054945"/>
    </source>
</evidence>
<comment type="caution">
    <text evidence="1">The sequence shown here is derived from an EMBL/GenBank/DDBJ whole genome shotgun (WGS) entry which is preliminary data.</text>
</comment>
<sequence>MRNKSGYNSFRSQIRASAAAPLRGESSVANNNRWPLLAMKAPVQSETHPLQTVHRRQVSNRTHSPLVCHMLHFKLVVA</sequence>
<gene>
    <name evidence="1" type="ORF">CEXT_689971</name>
</gene>